<accession>A0ABP0M9Y0</accession>
<dbReference type="Gene3D" id="3.10.450.50">
    <property type="match status" value="1"/>
</dbReference>
<name>A0ABP0M9Y0_9DINO</name>
<dbReference type="Pfam" id="PF20409">
    <property type="entry name" value="SnoaL_5"/>
    <property type="match status" value="1"/>
</dbReference>
<organism evidence="2 3">
    <name type="scientific">Durusdinium trenchii</name>
    <dbReference type="NCBI Taxonomy" id="1381693"/>
    <lineage>
        <taxon>Eukaryota</taxon>
        <taxon>Sar</taxon>
        <taxon>Alveolata</taxon>
        <taxon>Dinophyceae</taxon>
        <taxon>Suessiales</taxon>
        <taxon>Symbiodiniaceae</taxon>
        <taxon>Durusdinium</taxon>
    </lineage>
</organism>
<evidence type="ECO:0000313" key="2">
    <source>
        <dbReference type="EMBL" id="CAK9048310.1"/>
    </source>
</evidence>
<dbReference type="EMBL" id="CAXAMM010020623">
    <property type="protein sequence ID" value="CAK9048310.1"/>
    <property type="molecule type" value="Genomic_DNA"/>
</dbReference>
<evidence type="ECO:0000313" key="3">
    <source>
        <dbReference type="Proteomes" id="UP001642464"/>
    </source>
</evidence>
<protein>
    <recommendedName>
        <fullName evidence="1">SnoaL-like domain-containing protein</fullName>
    </recommendedName>
</protein>
<evidence type="ECO:0000259" key="1">
    <source>
        <dbReference type="Pfam" id="PF20409"/>
    </source>
</evidence>
<keyword evidence="3" id="KW-1185">Reference proteome</keyword>
<dbReference type="InterPro" id="IPR032710">
    <property type="entry name" value="NTF2-like_dom_sf"/>
</dbReference>
<proteinExistence type="predicted"/>
<comment type="caution">
    <text evidence="2">The sequence shown here is derived from an EMBL/GenBank/DDBJ whole genome shotgun (WGS) entry which is preliminary data.</text>
</comment>
<dbReference type="SUPFAM" id="SSF54427">
    <property type="entry name" value="NTF2-like"/>
    <property type="match status" value="1"/>
</dbReference>
<dbReference type="InterPro" id="IPR046860">
    <property type="entry name" value="SnoaL_5"/>
</dbReference>
<gene>
    <name evidence="2" type="ORF">SCF082_LOCUS26921</name>
</gene>
<dbReference type="Proteomes" id="UP001642464">
    <property type="component" value="Unassembled WGS sequence"/>
</dbReference>
<reference evidence="2 3" key="1">
    <citation type="submission" date="2024-02" db="EMBL/GenBank/DDBJ databases">
        <authorList>
            <person name="Chen Y."/>
            <person name="Shah S."/>
            <person name="Dougan E. K."/>
            <person name="Thang M."/>
            <person name="Chan C."/>
        </authorList>
    </citation>
    <scope>NUCLEOTIDE SEQUENCE [LARGE SCALE GENOMIC DNA]</scope>
</reference>
<sequence>MSATTIDASKTRESMKVGKRLVELCQQGENRKAIEELYADTVNVIEAMDCTQMPGYDDMPEDAKKAQAAGPTSKAQLLESSDWFFANHEIHGGDVQGPYPLGDEFACFMRMDCTPKVGPMANQRMDMQEACVYKVKDGKIVESRFYYGMDF</sequence>
<feature type="domain" description="SnoaL-like" evidence="1">
    <location>
        <begin position="16"/>
        <end position="147"/>
    </location>
</feature>